<dbReference type="EMBL" id="AWXZ01000035">
    <property type="protein sequence ID" value="ESR24207.1"/>
    <property type="molecule type" value="Genomic_DNA"/>
</dbReference>
<organism evidence="1 2">
    <name type="scientific">Lutibaculum baratangense AMV1</name>
    <dbReference type="NCBI Taxonomy" id="631454"/>
    <lineage>
        <taxon>Bacteria</taxon>
        <taxon>Pseudomonadati</taxon>
        <taxon>Pseudomonadota</taxon>
        <taxon>Alphaproteobacteria</taxon>
        <taxon>Hyphomicrobiales</taxon>
        <taxon>Tepidamorphaceae</taxon>
        <taxon>Lutibaculum</taxon>
    </lineage>
</organism>
<dbReference type="Proteomes" id="UP000017819">
    <property type="component" value="Unassembled WGS sequence"/>
</dbReference>
<name>V4QWR1_9HYPH</name>
<dbReference type="AlphaFoldDB" id="V4QWR1"/>
<keyword evidence="2" id="KW-1185">Reference proteome</keyword>
<proteinExistence type="predicted"/>
<comment type="caution">
    <text evidence="1">The sequence shown here is derived from an EMBL/GenBank/DDBJ whole genome shotgun (WGS) entry which is preliminary data.</text>
</comment>
<gene>
    <name evidence="1" type="ORF">N177_2656</name>
</gene>
<sequence length="62" mass="6924">MSPEDVDLVLGRLGEAQTVLAAWLRPDDAIADQDALRRLLSILDDRHLVRTMGRLRQGAEVD</sequence>
<dbReference type="RefSeq" id="WP_023432785.1">
    <property type="nucleotide sequence ID" value="NZ_AWXZ01000035.1"/>
</dbReference>
<accession>V4QWR1</accession>
<protein>
    <submittedName>
        <fullName evidence="1">Uncharacterized protein</fullName>
    </submittedName>
</protein>
<reference evidence="1 2" key="1">
    <citation type="journal article" date="2014" name="Genome Announc.">
        <title>Draft Genome Sequence of Lutibaculum baratangense Strain AMV1T, Isolated from a Mud Volcano in Andamans, India.</title>
        <authorList>
            <person name="Singh A."/>
            <person name="Sreenivas A."/>
            <person name="Sathyanarayana Reddy G."/>
            <person name="Pinnaka A.K."/>
            <person name="Shivaji S."/>
        </authorList>
    </citation>
    <scope>NUCLEOTIDE SEQUENCE [LARGE SCALE GENOMIC DNA]</scope>
    <source>
        <strain evidence="1 2">AMV1</strain>
    </source>
</reference>
<evidence type="ECO:0000313" key="1">
    <source>
        <dbReference type="EMBL" id="ESR24207.1"/>
    </source>
</evidence>
<evidence type="ECO:0000313" key="2">
    <source>
        <dbReference type="Proteomes" id="UP000017819"/>
    </source>
</evidence>